<dbReference type="AlphaFoldDB" id="A0A6G7Y9S8"/>
<accession>A0A6G7Y9S8</accession>
<evidence type="ECO:0000313" key="3">
    <source>
        <dbReference type="Proteomes" id="UP000501058"/>
    </source>
</evidence>
<dbReference type="Proteomes" id="UP000501058">
    <property type="component" value="Chromosome"/>
</dbReference>
<evidence type="ECO:0000256" key="1">
    <source>
        <dbReference type="SAM" id="MobiDB-lite"/>
    </source>
</evidence>
<keyword evidence="3" id="KW-1185">Reference proteome</keyword>
<evidence type="ECO:0000313" key="2">
    <source>
        <dbReference type="EMBL" id="QIK73391.1"/>
    </source>
</evidence>
<feature type="region of interest" description="Disordered" evidence="1">
    <location>
        <begin position="1"/>
        <end position="66"/>
    </location>
</feature>
<proteinExistence type="predicted"/>
<feature type="compositionally biased region" description="Basic and acidic residues" evidence="1">
    <location>
        <begin position="46"/>
        <end position="60"/>
    </location>
</feature>
<dbReference type="EMBL" id="CP049865">
    <property type="protein sequence ID" value="QIK73391.1"/>
    <property type="molecule type" value="Genomic_DNA"/>
</dbReference>
<dbReference type="KEGG" id="prv:G7070_15380"/>
<organism evidence="2 3">
    <name type="scientific">Propioniciclava coleopterorum</name>
    <dbReference type="NCBI Taxonomy" id="2714937"/>
    <lineage>
        <taxon>Bacteria</taxon>
        <taxon>Bacillati</taxon>
        <taxon>Actinomycetota</taxon>
        <taxon>Actinomycetes</taxon>
        <taxon>Propionibacteriales</taxon>
        <taxon>Propionibacteriaceae</taxon>
        <taxon>Propioniciclava</taxon>
    </lineage>
</organism>
<protein>
    <submittedName>
        <fullName evidence="2">Uncharacterized protein</fullName>
    </submittedName>
</protein>
<gene>
    <name evidence="2" type="ORF">G7070_15380</name>
</gene>
<name>A0A6G7Y9S8_9ACTN</name>
<reference evidence="2 3" key="1">
    <citation type="submission" date="2020-03" db="EMBL/GenBank/DDBJ databases">
        <title>Propioniciclava sp. nov., isolated from Hydrophilus acuminatus.</title>
        <authorList>
            <person name="Hyun D.-W."/>
            <person name="Bae J.-W."/>
        </authorList>
    </citation>
    <scope>NUCLEOTIDE SEQUENCE [LARGE SCALE GENOMIC DNA]</scope>
    <source>
        <strain evidence="2 3">HDW11</strain>
    </source>
</reference>
<dbReference type="RefSeq" id="WP_166234460.1">
    <property type="nucleotide sequence ID" value="NZ_CP049865.1"/>
</dbReference>
<sequence>MRGGSRQRLGGASPDGGRALRQEPRQPLGVEGRRERGDGRGGVGRESAEVRAREQVEERLLGVATR</sequence>